<organism evidence="1">
    <name type="scientific">Candidatus Kentrum sp. TC</name>
    <dbReference type="NCBI Taxonomy" id="2126339"/>
    <lineage>
        <taxon>Bacteria</taxon>
        <taxon>Pseudomonadati</taxon>
        <taxon>Pseudomonadota</taxon>
        <taxon>Gammaproteobacteria</taxon>
        <taxon>Candidatus Kentrum</taxon>
    </lineage>
</organism>
<sequence>MSKKFSNREISICNHNDTSDFQESNFFGSGYAGLGDVHRDRRSCRESRYFHAPAPWLKYSPVFLPWECAVSRSTAQEAGVAAQQITKSLFDHDLLGFPHAPGCVDDIGKIATGQFAVPDLAEPEGAYLGAFALEVEAKAPCR</sequence>
<name>A0A451A0K4_9GAMM</name>
<accession>A0A451A0K4</accession>
<evidence type="ECO:0000313" key="1">
    <source>
        <dbReference type="EMBL" id="VFK59571.1"/>
    </source>
</evidence>
<proteinExistence type="predicted"/>
<protein>
    <submittedName>
        <fullName evidence="1">Uncharacterized protein</fullName>
    </submittedName>
</protein>
<gene>
    <name evidence="1" type="ORF">BECKTC1821F_GA0114240_10351</name>
</gene>
<dbReference type="EMBL" id="CAADFW010000035">
    <property type="protein sequence ID" value="VFK59571.1"/>
    <property type="molecule type" value="Genomic_DNA"/>
</dbReference>
<reference evidence="1" key="1">
    <citation type="submission" date="2019-02" db="EMBL/GenBank/DDBJ databases">
        <authorList>
            <person name="Gruber-Vodicka R. H."/>
            <person name="Seah K. B. B."/>
        </authorList>
    </citation>
    <scope>NUCLEOTIDE SEQUENCE</scope>
    <source>
        <strain evidence="1">BECK_BZ126</strain>
    </source>
</reference>
<dbReference type="AlphaFoldDB" id="A0A451A0K4"/>